<keyword evidence="3" id="KW-1185">Reference proteome</keyword>
<feature type="non-terminal residue" evidence="2">
    <location>
        <position position="409"/>
    </location>
</feature>
<proteinExistence type="predicted"/>
<name>F9WTG5_TRYVY</name>
<organism evidence="2 3">
    <name type="scientific">Trypanosoma vivax (strain Y486)</name>
    <dbReference type="NCBI Taxonomy" id="1055687"/>
    <lineage>
        <taxon>Eukaryota</taxon>
        <taxon>Discoba</taxon>
        <taxon>Euglenozoa</taxon>
        <taxon>Kinetoplastea</taxon>
        <taxon>Metakinetoplastina</taxon>
        <taxon>Trypanosomatida</taxon>
        <taxon>Trypanosomatidae</taxon>
        <taxon>Trypanosoma</taxon>
        <taxon>Duttonella</taxon>
    </lineage>
</organism>
<dbReference type="VEuPathDB" id="TriTrypDB:TvY486_0037360"/>
<keyword evidence="1" id="KW-0732">Signal</keyword>
<feature type="signal peptide" evidence="1">
    <location>
        <begin position="1"/>
        <end position="23"/>
    </location>
</feature>
<evidence type="ECO:0000313" key="3">
    <source>
        <dbReference type="Proteomes" id="UP000009027"/>
    </source>
</evidence>
<dbReference type="Proteomes" id="UP000009027">
    <property type="component" value="Unassembled WGS sequence"/>
</dbReference>
<protein>
    <submittedName>
        <fullName evidence="2">Uncharacterized protein</fullName>
    </submittedName>
</protein>
<evidence type="ECO:0000313" key="2">
    <source>
        <dbReference type="EMBL" id="CCD20858.1"/>
    </source>
</evidence>
<accession>F9WTG5</accession>
<evidence type="ECO:0000256" key="1">
    <source>
        <dbReference type="SAM" id="SignalP"/>
    </source>
</evidence>
<reference evidence="2 3" key="1">
    <citation type="journal article" date="2012" name="Proc. Natl. Acad. Sci. U.S.A.">
        <title>Antigenic diversity is generated by distinct evolutionary mechanisms in African trypanosome species.</title>
        <authorList>
            <person name="Jackson A.P."/>
            <person name="Berry A."/>
            <person name="Aslett M."/>
            <person name="Allison H.C."/>
            <person name="Burton P."/>
            <person name="Vavrova-Anderson J."/>
            <person name="Brown R."/>
            <person name="Browne H."/>
            <person name="Corton N."/>
            <person name="Hauser H."/>
            <person name="Gamble J."/>
            <person name="Gilderthorp R."/>
            <person name="Marcello L."/>
            <person name="McQuillan J."/>
            <person name="Otto T.D."/>
            <person name="Quail M.A."/>
            <person name="Sanders M.J."/>
            <person name="van Tonder A."/>
            <person name="Ginger M.L."/>
            <person name="Field M.C."/>
            <person name="Barry J.D."/>
            <person name="Hertz-Fowler C."/>
            <person name="Berriman M."/>
        </authorList>
    </citation>
    <scope>NUCLEOTIDE SEQUENCE</scope>
    <source>
        <strain evidence="2 3">Y486</strain>
    </source>
</reference>
<gene>
    <name evidence="2" type="ORF">TvY486_0037360</name>
</gene>
<sequence length="409" mass="45798">MEWTRMHALLLLATLLWPSWVAAGSGTQKTEGDVQSWGCQWVDMCVRVRSRVVLAKRVYVLHLRELQQGHEKYVAALAEDSGVRNYKSVREARVAAAAAVRHVYDSSERMARAMSHIYNSLGWWMGQFQVQHKLNRSTCNLQPSVASPAQTAGFGQQVSDLRTDMESLLRFSAAHIAGFNGLYADRLRQAVQAMAKEEAFFTLKENALESFRSVVNAQASAKDLKRVLDDRMEVGCEVERRLGVLKEIFLALKHVAADVVRREEVLLERLAALESAGFGLGSMVAVTNTKDAHRAAEEAGDDANAAYKDIMVSIQGEDAATFHAELGEVGEFEIAGEKCVDDIREERMLLREATRQGQYNFHGFVNWKAVVESLWSKVKRADNIVPSNCYQWKGVRCAELAAHIRHVMD</sequence>
<dbReference type="AlphaFoldDB" id="F9WTG5"/>
<dbReference type="EMBL" id="CAEX01006461">
    <property type="protein sequence ID" value="CCD20858.1"/>
    <property type="molecule type" value="Genomic_DNA"/>
</dbReference>
<feature type="chain" id="PRO_5003389595" evidence="1">
    <location>
        <begin position="24"/>
        <end position="409"/>
    </location>
</feature>